<dbReference type="Proteomes" id="UP000016201">
    <property type="component" value="Unassembled WGS sequence"/>
</dbReference>
<comment type="caution">
    <text evidence="1">The sequence shown here is derived from an EMBL/GenBank/DDBJ whole genome shotgun (WGS) entry which is preliminary data.</text>
</comment>
<evidence type="ECO:0000313" key="1">
    <source>
        <dbReference type="EMBL" id="EOR10471.1"/>
    </source>
</evidence>
<protein>
    <submittedName>
        <fullName evidence="1">Uncharacterized protein</fullName>
    </submittedName>
</protein>
<dbReference type="PATRIC" id="fig|1120927.3.peg.793"/>
<dbReference type="RefSeq" id="WP_016165963.1">
    <property type="nucleotide sequence ID" value="NZ_KE007360.1"/>
</dbReference>
<reference evidence="1 2" key="1">
    <citation type="submission" date="2013-03" db="EMBL/GenBank/DDBJ databases">
        <title>The Genome Sequence of Acinetobacter tandoii CIP 107469.</title>
        <authorList>
            <consortium name="The Broad Institute Genome Sequencing Platform"/>
            <consortium name="The Broad Institute Genome Sequencing Center for Infectious Disease"/>
            <person name="Cerqueira G."/>
            <person name="Feldgarden M."/>
            <person name="Courvalin P."/>
            <person name="Perichon B."/>
            <person name="Grillot-Courvalin C."/>
            <person name="Clermont D."/>
            <person name="Rocha E."/>
            <person name="Yoon E.-J."/>
            <person name="Nemec A."/>
            <person name="Walker B."/>
            <person name="Young S.K."/>
            <person name="Zeng Q."/>
            <person name="Gargeya S."/>
            <person name="Fitzgerald M."/>
            <person name="Haas B."/>
            <person name="Abouelleil A."/>
            <person name="Alvarado L."/>
            <person name="Arachchi H.M."/>
            <person name="Berlin A.M."/>
            <person name="Chapman S.B."/>
            <person name="Dewar J."/>
            <person name="Goldberg J."/>
            <person name="Griggs A."/>
            <person name="Gujja S."/>
            <person name="Hansen M."/>
            <person name="Howarth C."/>
            <person name="Imamovic A."/>
            <person name="Larimer J."/>
            <person name="McCowan C."/>
            <person name="Murphy C."/>
            <person name="Neiman D."/>
            <person name="Pearson M."/>
            <person name="Priest M."/>
            <person name="Roberts A."/>
            <person name="Saif S."/>
            <person name="Shea T."/>
            <person name="Sisk P."/>
            <person name="Sykes S."/>
            <person name="Wortman J."/>
            <person name="Nusbaum C."/>
            <person name="Birren B."/>
        </authorList>
    </citation>
    <scope>NUCLEOTIDE SEQUENCE [LARGE SCALE GENOMIC DNA]</scope>
    <source>
        <strain evidence="1 2">CIP 107469</strain>
    </source>
</reference>
<dbReference type="AlphaFoldDB" id="R9BDK2"/>
<name>R9BDK2_9GAMM</name>
<evidence type="ECO:0000313" key="2">
    <source>
        <dbReference type="Proteomes" id="UP000016201"/>
    </source>
</evidence>
<organism evidence="1 2">
    <name type="scientific">Acinetobacter tandoii DSM 14970 = CIP 107469</name>
    <dbReference type="NCBI Taxonomy" id="1120927"/>
    <lineage>
        <taxon>Bacteria</taxon>
        <taxon>Pseudomonadati</taxon>
        <taxon>Pseudomonadota</taxon>
        <taxon>Gammaproteobacteria</taxon>
        <taxon>Moraxellales</taxon>
        <taxon>Moraxellaceae</taxon>
        <taxon>Acinetobacter</taxon>
    </lineage>
</organism>
<gene>
    <name evidence="1" type="ORF">I593_00825</name>
</gene>
<dbReference type="OrthoDB" id="6693994at2"/>
<accession>R9BDK2</accession>
<proteinExistence type="predicted"/>
<keyword evidence="2" id="KW-1185">Reference proteome</keyword>
<dbReference type="EMBL" id="AQFM01000026">
    <property type="protein sequence ID" value="EOR10471.1"/>
    <property type="molecule type" value="Genomic_DNA"/>
</dbReference>
<sequence length="100" mass="11360">MKYLNTPIEPEGGKTIHPQMAACFETWLLNDGYQAKLLKHIAVVRYFKTGKPSLEVNCHGVMNTPAQNRYAVFLKQYLRHGKVLITTLRGQHPKVLRVAA</sequence>